<keyword evidence="8" id="KW-0238">DNA-binding</keyword>
<accession>A0A7X1AWL8</accession>
<keyword evidence="16" id="KW-1185">Reference proteome</keyword>
<evidence type="ECO:0000256" key="8">
    <source>
        <dbReference type="ARBA" id="ARBA00023125"/>
    </source>
</evidence>
<evidence type="ECO:0000256" key="12">
    <source>
        <dbReference type="RuleBase" id="RU003991"/>
    </source>
</evidence>
<dbReference type="InterPro" id="IPR036286">
    <property type="entry name" value="LexA/Signal_pep-like_sf"/>
</dbReference>
<dbReference type="EMBL" id="JACHVA010000052">
    <property type="protein sequence ID" value="MBC2601321.1"/>
    <property type="molecule type" value="Genomic_DNA"/>
</dbReference>
<proteinExistence type="inferred from homology"/>
<evidence type="ECO:0000256" key="9">
    <source>
        <dbReference type="ARBA" id="ARBA00023163"/>
    </source>
</evidence>
<dbReference type="AlphaFoldDB" id="A0A7X1AWL8"/>
<evidence type="ECO:0000256" key="1">
    <source>
        <dbReference type="ARBA" id="ARBA00007484"/>
    </source>
</evidence>
<protein>
    <submittedName>
        <fullName evidence="15">Transcriptional repressor LexA</fullName>
        <ecNumber evidence="15">3.4.21.88</ecNumber>
    </submittedName>
</protein>
<evidence type="ECO:0000256" key="10">
    <source>
        <dbReference type="ARBA" id="ARBA00023204"/>
    </source>
</evidence>
<dbReference type="GO" id="GO:0009432">
    <property type="term" value="P:SOS response"/>
    <property type="evidence" value="ECO:0007669"/>
    <property type="project" value="UniProtKB-KW"/>
</dbReference>
<keyword evidence="6 12" id="KW-0068">Autocatalytic cleavage</keyword>
<dbReference type="PANTHER" id="PTHR33516">
    <property type="entry name" value="LEXA REPRESSOR"/>
    <property type="match status" value="1"/>
</dbReference>
<evidence type="ECO:0000259" key="13">
    <source>
        <dbReference type="Pfam" id="PF00717"/>
    </source>
</evidence>
<keyword evidence="10" id="KW-0234">DNA repair</keyword>
<evidence type="ECO:0000256" key="4">
    <source>
        <dbReference type="ARBA" id="ARBA00022763"/>
    </source>
</evidence>
<dbReference type="GO" id="GO:0006260">
    <property type="term" value="P:DNA replication"/>
    <property type="evidence" value="ECO:0007669"/>
    <property type="project" value="UniProtKB-KW"/>
</dbReference>
<dbReference type="InterPro" id="IPR006199">
    <property type="entry name" value="LexA_DNA-bd_dom"/>
</dbReference>
<dbReference type="PANTHER" id="PTHR33516:SF2">
    <property type="entry name" value="LEXA REPRESSOR-RELATED"/>
    <property type="match status" value="1"/>
</dbReference>
<name>A0A7X1AWL8_9BACT</name>
<dbReference type="FunFam" id="1.10.10.10:FF:000009">
    <property type="entry name" value="LexA repressor"/>
    <property type="match status" value="1"/>
</dbReference>
<feature type="domain" description="LexA repressor DNA-binding" evidence="14">
    <location>
        <begin position="1"/>
        <end position="65"/>
    </location>
</feature>
<dbReference type="GO" id="GO:0006281">
    <property type="term" value="P:DNA repair"/>
    <property type="evidence" value="ECO:0007669"/>
    <property type="project" value="UniProtKB-KW"/>
</dbReference>
<dbReference type="SUPFAM" id="SSF46785">
    <property type="entry name" value="Winged helix' DNA-binding domain"/>
    <property type="match status" value="1"/>
</dbReference>
<dbReference type="CDD" id="cd06529">
    <property type="entry name" value="S24_LexA-like"/>
    <property type="match status" value="1"/>
</dbReference>
<evidence type="ECO:0000256" key="3">
    <source>
        <dbReference type="ARBA" id="ARBA00022705"/>
    </source>
</evidence>
<keyword evidence="9" id="KW-0804">Transcription</keyword>
<dbReference type="InterPro" id="IPR050077">
    <property type="entry name" value="LexA_repressor"/>
</dbReference>
<dbReference type="InterPro" id="IPR039418">
    <property type="entry name" value="LexA-like"/>
</dbReference>
<keyword evidence="4" id="KW-0227">DNA damage</keyword>
<dbReference type="GO" id="GO:0045892">
    <property type="term" value="P:negative regulation of DNA-templated transcription"/>
    <property type="evidence" value="ECO:0007669"/>
    <property type="project" value="InterPro"/>
</dbReference>
<keyword evidence="3" id="KW-0235">DNA replication</keyword>
<dbReference type="Gene3D" id="1.10.10.10">
    <property type="entry name" value="Winged helix-like DNA-binding domain superfamily/Winged helix DNA-binding domain"/>
    <property type="match status" value="1"/>
</dbReference>
<feature type="domain" description="Peptidase S24/S26A/S26B/S26C" evidence="13">
    <location>
        <begin position="88"/>
        <end position="203"/>
    </location>
</feature>
<sequence length="212" mass="23990">MKDLTFRQQQILTFIQERSTEQGYWPSIREIQQEFGFKSTNAVVGHLRALEKKGFLERQPHQARAFRLRIPDNLADDDENVMDVVDIPVMGNIAAGYPDRVESGGQIDTLQVDSFTARQRRNRRTFAIRVRGESMINAGIQDGDTVVVETREPKNGDIVAALIDGETTLKRFVRSSGSPTPYLKAENPDYPELYPIDELIVQGVATSIVRRL</sequence>
<evidence type="ECO:0000256" key="11">
    <source>
        <dbReference type="ARBA" id="ARBA00023236"/>
    </source>
</evidence>
<dbReference type="GO" id="GO:0004252">
    <property type="term" value="F:serine-type endopeptidase activity"/>
    <property type="evidence" value="ECO:0007669"/>
    <property type="project" value="UniProtKB-EC"/>
</dbReference>
<dbReference type="RefSeq" id="WP_185692036.1">
    <property type="nucleotide sequence ID" value="NZ_JACHVA010000052.1"/>
</dbReference>
<dbReference type="SUPFAM" id="SSF51306">
    <property type="entry name" value="LexA/Signal peptidase"/>
    <property type="match status" value="1"/>
</dbReference>
<dbReference type="GO" id="GO:0006508">
    <property type="term" value="P:proteolysis"/>
    <property type="evidence" value="ECO:0007669"/>
    <property type="project" value="InterPro"/>
</dbReference>
<dbReference type="Pfam" id="PF00717">
    <property type="entry name" value="Peptidase_S24"/>
    <property type="match status" value="1"/>
</dbReference>
<evidence type="ECO:0000313" key="15">
    <source>
        <dbReference type="EMBL" id="MBC2601321.1"/>
    </source>
</evidence>
<dbReference type="PRINTS" id="PR00726">
    <property type="entry name" value="LEXASERPTASE"/>
</dbReference>
<dbReference type="NCBIfam" id="TIGR00498">
    <property type="entry name" value="lexA"/>
    <property type="match status" value="1"/>
</dbReference>
<evidence type="ECO:0000256" key="6">
    <source>
        <dbReference type="ARBA" id="ARBA00022813"/>
    </source>
</evidence>
<organism evidence="15 16">
    <name type="scientific">Puniceicoccus vermicola</name>
    <dbReference type="NCBI Taxonomy" id="388746"/>
    <lineage>
        <taxon>Bacteria</taxon>
        <taxon>Pseudomonadati</taxon>
        <taxon>Verrucomicrobiota</taxon>
        <taxon>Opitutia</taxon>
        <taxon>Puniceicoccales</taxon>
        <taxon>Puniceicoccaceae</taxon>
        <taxon>Puniceicoccus</taxon>
    </lineage>
</organism>
<dbReference type="Proteomes" id="UP000525652">
    <property type="component" value="Unassembled WGS sequence"/>
</dbReference>
<dbReference type="EC" id="3.4.21.88" evidence="15"/>
<keyword evidence="11" id="KW-0742">SOS response</keyword>
<dbReference type="InterPro" id="IPR006197">
    <property type="entry name" value="Peptidase_S24_LexA"/>
</dbReference>
<keyword evidence="7" id="KW-0805">Transcription regulation</keyword>
<evidence type="ECO:0000259" key="14">
    <source>
        <dbReference type="Pfam" id="PF01726"/>
    </source>
</evidence>
<dbReference type="Pfam" id="PF01726">
    <property type="entry name" value="LexA_DNA_bind"/>
    <property type="match status" value="1"/>
</dbReference>
<dbReference type="GO" id="GO:0003677">
    <property type="term" value="F:DNA binding"/>
    <property type="evidence" value="ECO:0007669"/>
    <property type="project" value="UniProtKB-KW"/>
</dbReference>
<comment type="similarity">
    <text evidence="1 12">Belongs to the peptidase S24 family.</text>
</comment>
<dbReference type="InterPro" id="IPR015927">
    <property type="entry name" value="Peptidase_S24_S26A/B/C"/>
</dbReference>
<keyword evidence="5 12" id="KW-0378">Hydrolase</keyword>
<dbReference type="InterPro" id="IPR036390">
    <property type="entry name" value="WH_DNA-bd_sf"/>
</dbReference>
<gene>
    <name evidence="15" type="primary">lexA</name>
    <name evidence="15" type="ORF">H5P30_05980</name>
</gene>
<keyword evidence="2" id="KW-0678">Repressor</keyword>
<dbReference type="Gene3D" id="2.10.109.10">
    <property type="entry name" value="Umud Fragment, subunit A"/>
    <property type="match status" value="1"/>
</dbReference>
<dbReference type="InterPro" id="IPR006200">
    <property type="entry name" value="LexA"/>
</dbReference>
<evidence type="ECO:0000256" key="5">
    <source>
        <dbReference type="ARBA" id="ARBA00022801"/>
    </source>
</evidence>
<dbReference type="InterPro" id="IPR036388">
    <property type="entry name" value="WH-like_DNA-bd_sf"/>
</dbReference>
<reference evidence="15 16" key="1">
    <citation type="submission" date="2020-07" db="EMBL/GenBank/DDBJ databases">
        <authorList>
            <person name="Feng X."/>
        </authorList>
    </citation>
    <scope>NUCLEOTIDE SEQUENCE [LARGE SCALE GENOMIC DNA]</scope>
    <source>
        <strain evidence="15 16">JCM14086</strain>
    </source>
</reference>
<evidence type="ECO:0000313" key="16">
    <source>
        <dbReference type="Proteomes" id="UP000525652"/>
    </source>
</evidence>
<comment type="caution">
    <text evidence="15">The sequence shown here is derived from an EMBL/GenBank/DDBJ whole genome shotgun (WGS) entry which is preliminary data.</text>
</comment>
<evidence type="ECO:0000256" key="2">
    <source>
        <dbReference type="ARBA" id="ARBA00022491"/>
    </source>
</evidence>
<evidence type="ECO:0000256" key="7">
    <source>
        <dbReference type="ARBA" id="ARBA00023015"/>
    </source>
</evidence>